<dbReference type="SUPFAM" id="SSF53041">
    <property type="entry name" value="Resolvase-like"/>
    <property type="match status" value="1"/>
</dbReference>
<dbReference type="InterPro" id="IPR006120">
    <property type="entry name" value="Resolvase_HTH_dom"/>
</dbReference>
<dbReference type="InterPro" id="IPR050639">
    <property type="entry name" value="SSR_resolvase"/>
</dbReference>
<dbReference type="PROSITE" id="PS51736">
    <property type="entry name" value="RECOMBINASES_3"/>
    <property type="match status" value="1"/>
</dbReference>
<dbReference type="Proteomes" id="UP000184520">
    <property type="component" value="Unassembled WGS sequence"/>
</dbReference>
<dbReference type="InterPro" id="IPR009057">
    <property type="entry name" value="Homeodomain-like_sf"/>
</dbReference>
<dbReference type="Gene3D" id="3.40.50.1390">
    <property type="entry name" value="Resolvase, N-terminal catalytic domain"/>
    <property type="match status" value="1"/>
</dbReference>
<dbReference type="EMBL" id="FQWD01000005">
    <property type="protein sequence ID" value="SHG86947.1"/>
    <property type="molecule type" value="Genomic_DNA"/>
</dbReference>
<dbReference type="SMART" id="SM00857">
    <property type="entry name" value="Resolvase"/>
    <property type="match status" value="1"/>
</dbReference>
<sequence length="185" mass="20620">MTTYLYIGSSTEKQDVEQQAERLARVYPYDIMVREPNADPGAKPKLDRLLKRLRQGDRLIIKDVSRLGRSIIQAARVAMDLKARGVLLVVDNLESLCNPTLSVFTLIECAAQMDRDLLKDRQAIGIAKARAAGKYKGRKAIPAKLVKKAQSLIAKGMKKKDVASTLNIGESTLYKYLAMARQKES</sequence>
<feature type="domain" description="Resolvase/invertase-type recombinase catalytic" evidence="2">
    <location>
        <begin position="2"/>
        <end position="133"/>
    </location>
</feature>
<dbReference type="PANTHER" id="PTHR30461">
    <property type="entry name" value="DNA-INVERTASE FROM LAMBDOID PROPHAGE"/>
    <property type="match status" value="1"/>
</dbReference>
<dbReference type="InterPro" id="IPR036162">
    <property type="entry name" value="Resolvase-like_N_sf"/>
</dbReference>
<dbReference type="GO" id="GO:0003677">
    <property type="term" value="F:DNA binding"/>
    <property type="evidence" value="ECO:0007669"/>
    <property type="project" value="InterPro"/>
</dbReference>
<evidence type="ECO:0000256" key="1">
    <source>
        <dbReference type="ARBA" id="ARBA00009913"/>
    </source>
</evidence>
<dbReference type="AlphaFoldDB" id="A0A1M5NBS3"/>
<dbReference type="GO" id="GO:0000150">
    <property type="term" value="F:DNA strand exchange activity"/>
    <property type="evidence" value="ECO:0007669"/>
    <property type="project" value="InterPro"/>
</dbReference>
<reference evidence="4" key="1">
    <citation type="submission" date="2016-11" db="EMBL/GenBank/DDBJ databases">
        <authorList>
            <person name="Varghese N."/>
            <person name="Submissions S."/>
        </authorList>
    </citation>
    <scope>NUCLEOTIDE SEQUENCE [LARGE SCALE GENOMIC DNA]</scope>
    <source>
        <strain evidence="4">CGMCC 1.8995</strain>
    </source>
</reference>
<accession>A0A1M5NBS3</accession>
<dbReference type="InterPro" id="IPR006119">
    <property type="entry name" value="Resolv_N"/>
</dbReference>
<dbReference type="PANTHER" id="PTHR30461:SF26">
    <property type="entry name" value="RESOLVASE HOMOLOG YNEB"/>
    <property type="match status" value="1"/>
</dbReference>
<name>A0A1M5NBS3_9ALTE</name>
<dbReference type="Pfam" id="PF00239">
    <property type="entry name" value="Resolvase"/>
    <property type="match status" value="1"/>
</dbReference>
<evidence type="ECO:0000259" key="2">
    <source>
        <dbReference type="PROSITE" id="PS51736"/>
    </source>
</evidence>
<comment type="similarity">
    <text evidence="1">Belongs to the site-specific recombinase resolvase family.</text>
</comment>
<dbReference type="SUPFAM" id="SSF46689">
    <property type="entry name" value="Homeodomain-like"/>
    <property type="match status" value="1"/>
</dbReference>
<dbReference type="Gene3D" id="1.10.10.60">
    <property type="entry name" value="Homeodomain-like"/>
    <property type="match status" value="1"/>
</dbReference>
<dbReference type="OrthoDB" id="9797501at2"/>
<evidence type="ECO:0000313" key="4">
    <source>
        <dbReference type="Proteomes" id="UP000184520"/>
    </source>
</evidence>
<protein>
    <submittedName>
        <fullName evidence="3">Site-specific DNA recombinase</fullName>
    </submittedName>
</protein>
<evidence type="ECO:0000313" key="3">
    <source>
        <dbReference type="EMBL" id="SHG86947.1"/>
    </source>
</evidence>
<proteinExistence type="inferred from homology"/>
<organism evidence="3 4">
    <name type="scientific">Marisediminitalea aggregata</name>
    <dbReference type="NCBI Taxonomy" id="634436"/>
    <lineage>
        <taxon>Bacteria</taxon>
        <taxon>Pseudomonadati</taxon>
        <taxon>Pseudomonadota</taxon>
        <taxon>Gammaproteobacteria</taxon>
        <taxon>Alteromonadales</taxon>
        <taxon>Alteromonadaceae</taxon>
        <taxon>Marisediminitalea</taxon>
    </lineage>
</organism>
<dbReference type="STRING" id="634436.SAMN05216361_3161"/>
<dbReference type="Pfam" id="PF02796">
    <property type="entry name" value="HTH_7"/>
    <property type="match status" value="1"/>
</dbReference>
<gene>
    <name evidence="3" type="ORF">SAMN05216361_3161</name>
</gene>
<dbReference type="RefSeq" id="WP_073324137.1">
    <property type="nucleotide sequence ID" value="NZ_FQWD01000005.1"/>
</dbReference>
<keyword evidence="4" id="KW-1185">Reference proteome</keyword>